<dbReference type="Pfam" id="PF12680">
    <property type="entry name" value="SnoaL_2"/>
    <property type="match status" value="1"/>
</dbReference>
<comment type="caution">
    <text evidence="2">The sequence shown here is derived from an EMBL/GenBank/DDBJ whole genome shotgun (WGS) entry which is preliminary data.</text>
</comment>
<proteinExistence type="predicted"/>
<gene>
    <name evidence="2" type="ORF">BJ970_004488</name>
</gene>
<dbReference type="InterPro" id="IPR032710">
    <property type="entry name" value="NTF2-like_dom_sf"/>
</dbReference>
<dbReference type="SUPFAM" id="SSF54427">
    <property type="entry name" value="NTF2-like"/>
    <property type="match status" value="1"/>
</dbReference>
<dbReference type="Proteomes" id="UP000584374">
    <property type="component" value="Unassembled WGS sequence"/>
</dbReference>
<evidence type="ECO:0000313" key="3">
    <source>
        <dbReference type="Proteomes" id="UP000584374"/>
    </source>
</evidence>
<keyword evidence="2" id="KW-0413">Isomerase</keyword>
<name>A0A840Q899_9PSEU</name>
<dbReference type="EMBL" id="JACHIW010000001">
    <property type="protein sequence ID" value="MBB5156954.1"/>
    <property type="molecule type" value="Genomic_DNA"/>
</dbReference>
<dbReference type="Gene3D" id="3.10.450.50">
    <property type="match status" value="1"/>
</dbReference>
<keyword evidence="3" id="KW-1185">Reference proteome</keyword>
<accession>A0A840Q899</accession>
<organism evidence="2 3">
    <name type="scientific">Saccharopolyspora phatthalungensis</name>
    <dbReference type="NCBI Taxonomy" id="664693"/>
    <lineage>
        <taxon>Bacteria</taxon>
        <taxon>Bacillati</taxon>
        <taxon>Actinomycetota</taxon>
        <taxon>Actinomycetes</taxon>
        <taxon>Pseudonocardiales</taxon>
        <taxon>Pseudonocardiaceae</taxon>
        <taxon>Saccharopolyspora</taxon>
    </lineage>
</organism>
<sequence>MASSKIAAKTVPGIAPADDAAVEVAAAAFCGIQRGAATGVWDDFVDLLAEDVRIMIPVPATEENAPEGVLRGRDVARRMFSNRHVEKVQGARLEGKRIAANGPLVVIESRVEGNLGGEDVANHFIFVFEVRDGEISSMYEYASWTAKSAHSGWSDPTFARDAFDETVLPFDAASH</sequence>
<reference evidence="2 3" key="1">
    <citation type="submission" date="2020-08" db="EMBL/GenBank/DDBJ databases">
        <title>Sequencing the genomes of 1000 actinobacteria strains.</title>
        <authorList>
            <person name="Klenk H.-P."/>
        </authorList>
    </citation>
    <scope>NUCLEOTIDE SEQUENCE [LARGE SCALE GENOMIC DNA]</scope>
    <source>
        <strain evidence="2 3">DSM 45584</strain>
    </source>
</reference>
<protein>
    <submittedName>
        <fullName evidence="2">Ketosteroid isomerase-like protein</fullName>
    </submittedName>
</protein>
<dbReference type="GO" id="GO:0016853">
    <property type="term" value="F:isomerase activity"/>
    <property type="evidence" value="ECO:0007669"/>
    <property type="project" value="UniProtKB-KW"/>
</dbReference>
<dbReference type="RefSeq" id="WP_184727988.1">
    <property type="nucleotide sequence ID" value="NZ_JACHIW010000001.1"/>
</dbReference>
<evidence type="ECO:0000313" key="2">
    <source>
        <dbReference type="EMBL" id="MBB5156954.1"/>
    </source>
</evidence>
<dbReference type="AlphaFoldDB" id="A0A840Q899"/>
<feature type="domain" description="SnoaL-like" evidence="1">
    <location>
        <begin position="37"/>
        <end position="137"/>
    </location>
</feature>
<dbReference type="InterPro" id="IPR037401">
    <property type="entry name" value="SnoaL-like"/>
</dbReference>
<evidence type="ECO:0000259" key="1">
    <source>
        <dbReference type="Pfam" id="PF12680"/>
    </source>
</evidence>